<dbReference type="AlphaFoldDB" id="A0A2Z7CIQ4"/>
<feature type="chain" id="PRO_5016269633" evidence="2">
    <location>
        <begin position="24"/>
        <end position="143"/>
    </location>
</feature>
<evidence type="ECO:0000313" key="4">
    <source>
        <dbReference type="Proteomes" id="UP000250235"/>
    </source>
</evidence>
<protein>
    <submittedName>
        <fullName evidence="3">Uncharacterized protein</fullName>
    </submittedName>
</protein>
<keyword evidence="2" id="KW-0732">Signal</keyword>
<sequence>MSGLSFSTCLITWFLVTSVVVGARPVKHITLARRSLEVLFRENGNAHRYEEWPERPLKSFCKVSDIVSLLFFHRTSIVLSNNPGVVMAASDRGLEHMPKGIDSRKMLQEMKLNFGKSKLMSRRRREMAGVRREAPEGPDPQHH</sequence>
<evidence type="ECO:0000256" key="1">
    <source>
        <dbReference type="SAM" id="MobiDB-lite"/>
    </source>
</evidence>
<feature type="signal peptide" evidence="2">
    <location>
        <begin position="1"/>
        <end position="23"/>
    </location>
</feature>
<name>A0A2Z7CIQ4_9LAMI</name>
<feature type="region of interest" description="Disordered" evidence="1">
    <location>
        <begin position="121"/>
        <end position="143"/>
    </location>
</feature>
<proteinExistence type="predicted"/>
<dbReference type="EMBL" id="KQ995338">
    <property type="protein sequence ID" value="KZV47001.1"/>
    <property type="molecule type" value="Genomic_DNA"/>
</dbReference>
<evidence type="ECO:0000313" key="3">
    <source>
        <dbReference type="EMBL" id="KZV47001.1"/>
    </source>
</evidence>
<dbReference type="Proteomes" id="UP000250235">
    <property type="component" value="Unassembled WGS sequence"/>
</dbReference>
<accession>A0A2Z7CIQ4</accession>
<evidence type="ECO:0000256" key="2">
    <source>
        <dbReference type="SAM" id="SignalP"/>
    </source>
</evidence>
<gene>
    <name evidence="3" type="ORF">F511_34994</name>
</gene>
<organism evidence="3 4">
    <name type="scientific">Dorcoceras hygrometricum</name>
    <dbReference type="NCBI Taxonomy" id="472368"/>
    <lineage>
        <taxon>Eukaryota</taxon>
        <taxon>Viridiplantae</taxon>
        <taxon>Streptophyta</taxon>
        <taxon>Embryophyta</taxon>
        <taxon>Tracheophyta</taxon>
        <taxon>Spermatophyta</taxon>
        <taxon>Magnoliopsida</taxon>
        <taxon>eudicotyledons</taxon>
        <taxon>Gunneridae</taxon>
        <taxon>Pentapetalae</taxon>
        <taxon>asterids</taxon>
        <taxon>lamiids</taxon>
        <taxon>Lamiales</taxon>
        <taxon>Gesneriaceae</taxon>
        <taxon>Didymocarpoideae</taxon>
        <taxon>Trichosporeae</taxon>
        <taxon>Loxocarpinae</taxon>
        <taxon>Dorcoceras</taxon>
    </lineage>
</organism>
<reference evidence="3 4" key="1">
    <citation type="journal article" date="2015" name="Proc. Natl. Acad. Sci. U.S.A.">
        <title>The resurrection genome of Boea hygrometrica: A blueprint for survival of dehydration.</title>
        <authorList>
            <person name="Xiao L."/>
            <person name="Yang G."/>
            <person name="Zhang L."/>
            <person name="Yang X."/>
            <person name="Zhao S."/>
            <person name="Ji Z."/>
            <person name="Zhou Q."/>
            <person name="Hu M."/>
            <person name="Wang Y."/>
            <person name="Chen M."/>
            <person name="Xu Y."/>
            <person name="Jin H."/>
            <person name="Xiao X."/>
            <person name="Hu G."/>
            <person name="Bao F."/>
            <person name="Hu Y."/>
            <person name="Wan P."/>
            <person name="Li L."/>
            <person name="Deng X."/>
            <person name="Kuang T."/>
            <person name="Xiang C."/>
            <person name="Zhu J.K."/>
            <person name="Oliver M.J."/>
            <person name="He Y."/>
        </authorList>
    </citation>
    <scope>NUCLEOTIDE SEQUENCE [LARGE SCALE GENOMIC DNA]</scope>
    <source>
        <strain evidence="4">cv. XS01</strain>
    </source>
</reference>
<feature type="compositionally biased region" description="Basic and acidic residues" evidence="1">
    <location>
        <begin position="126"/>
        <end position="143"/>
    </location>
</feature>
<keyword evidence="4" id="KW-1185">Reference proteome</keyword>